<accession>A0ACB9N8J9</accession>
<proteinExistence type="predicted"/>
<sequence>MASKNLLTWEVLFLFVLLLSAKAIARNHAATSELYTSLEGQGRRLAGQPPCRKLRAALGTDKTAYDIPRCHNYR</sequence>
<reference evidence="1 2" key="1">
    <citation type="journal article" date="2022" name="DNA Res.">
        <title>Chromosomal-level genome assembly of the orchid tree Bauhinia variegata (Leguminosae; Cercidoideae) supports the allotetraploid origin hypothesis of Bauhinia.</title>
        <authorList>
            <person name="Zhong Y."/>
            <person name="Chen Y."/>
            <person name="Zheng D."/>
            <person name="Pang J."/>
            <person name="Liu Y."/>
            <person name="Luo S."/>
            <person name="Meng S."/>
            <person name="Qian L."/>
            <person name="Wei D."/>
            <person name="Dai S."/>
            <person name="Zhou R."/>
        </authorList>
    </citation>
    <scope>NUCLEOTIDE SEQUENCE [LARGE SCALE GENOMIC DNA]</scope>
    <source>
        <strain evidence="1">BV-YZ2020</strain>
    </source>
</reference>
<gene>
    <name evidence="1" type="ORF">L6164_017580</name>
</gene>
<keyword evidence="2" id="KW-1185">Reference proteome</keyword>
<name>A0ACB9N8J9_BAUVA</name>
<protein>
    <submittedName>
        <fullName evidence="1">Uncharacterized protein</fullName>
    </submittedName>
</protein>
<dbReference type="EMBL" id="CM039432">
    <property type="protein sequence ID" value="KAI4332692.1"/>
    <property type="molecule type" value="Genomic_DNA"/>
</dbReference>
<dbReference type="Proteomes" id="UP000828941">
    <property type="component" value="Chromosome 7"/>
</dbReference>
<comment type="caution">
    <text evidence="1">The sequence shown here is derived from an EMBL/GenBank/DDBJ whole genome shotgun (WGS) entry which is preliminary data.</text>
</comment>
<evidence type="ECO:0000313" key="1">
    <source>
        <dbReference type="EMBL" id="KAI4332692.1"/>
    </source>
</evidence>
<organism evidence="1 2">
    <name type="scientific">Bauhinia variegata</name>
    <name type="common">Purple orchid tree</name>
    <name type="synonym">Phanera variegata</name>
    <dbReference type="NCBI Taxonomy" id="167791"/>
    <lineage>
        <taxon>Eukaryota</taxon>
        <taxon>Viridiplantae</taxon>
        <taxon>Streptophyta</taxon>
        <taxon>Embryophyta</taxon>
        <taxon>Tracheophyta</taxon>
        <taxon>Spermatophyta</taxon>
        <taxon>Magnoliopsida</taxon>
        <taxon>eudicotyledons</taxon>
        <taxon>Gunneridae</taxon>
        <taxon>Pentapetalae</taxon>
        <taxon>rosids</taxon>
        <taxon>fabids</taxon>
        <taxon>Fabales</taxon>
        <taxon>Fabaceae</taxon>
        <taxon>Cercidoideae</taxon>
        <taxon>Cercideae</taxon>
        <taxon>Bauhiniinae</taxon>
        <taxon>Bauhinia</taxon>
    </lineage>
</organism>
<evidence type="ECO:0000313" key="2">
    <source>
        <dbReference type="Proteomes" id="UP000828941"/>
    </source>
</evidence>